<proteinExistence type="predicted"/>
<accession>A0A9N8HNG2</accession>
<dbReference type="Proteomes" id="UP001153069">
    <property type="component" value="Unassembled WGS sequence"/>
</dbReference>
<dbReference type="AlphaFoldDB" id="A0A9N8HNG2"/>
<keyword evidence="2" id="KW-0812">Transmembrane</keyword>
<comment type="caution">
    <text evidence="3">The sequence shown here is derived from an EMBL/GenBank/DDBJ whole genome shotgun (WGS) entry which is preliminary data.</text>
</comment>
<protein>
    <recommendedName>
        <fullName evidence="5">Methyltransferase domain-containing protein</fullName>
    </recommendedName>
</protein>
<dbReference type="OrthoDB" id="205035at2759"/>
<dbReference type="Gene3D" id="3.40.50.150">
    <property type="entry name" value="Vaccinia Virus protein VP39"/>
    <property type="match status" value="1"/>
</dbReference>
<feature type="transmembrane region" description="Helical" evidence="2">
    <location>
        <begin position="43"/>
        <end position="63"/>
    </location>
</feature>
<evidence type="ECO:0000256" key="2">
    <source>
        <dbReference type="SAM" id="Phobius"/>
    </source>
</evidence>
<evidence type="ECO:0000313" key="4">
    <source>
        <dbReference type="Proteomes" id="UP001153069"/>
    </source>
</evidence>
<gene>
    <name evidence="3" type="ORF">SEMRO_1082_G239180.1</name>
</gene>
<keyword evidence="2" id="KW-0472">Membrane</keyword>
<evidence type="ECO:0000313" key="3">
    <source>
        <dbReference type="EMBL" id="CAB9520196.1"/>
    </source>
</evidence>
<organism evidence="3 4">
    <name type="scientific">Seminavis robusta</name>
    <dbReference type="NCBI Taxonomy" id="568900"/>
    <lineage>
        <taxon>Eukaryota</taxon>
        <taxon>Sar</taxon>
        <taxon>Stramenopiles</taxon>
        <taxon>Ochrophyta</taxon>
        <taxon>Bacillariophyta</taxon>
        <taxon>Bacillariophyceae</taxon>
        <taxon>Bacillariophycidae</taxon>
        <taxon>Naviculales</taxon>
        <taxon>Naviculaceae</taxon>
        <taxon>Seminavis</taxon>
    </lineage>
</organism>
<evidence type="ECO:0008006" key="5">
    <source>
        <dbReference type="Google" id="ProtNLM"/>
    </source>
</evidence>
<feature type="region of interest" description="Disordered" evidence="1">
    <location>
        <begin position="1"/>
        <end position="23"/>
    </location>
</feature>
<sequence>MLSSTNNTRRRRPQQQRLTSLTTTHDSSLSYRRLLVQIQVRHVWYLVGTLISGLLVSEGYVYYSQVQHWKSQLKLWKRPLEFNYIMASMDEQLRDMLRRSSPKPHFHTFQDLVSQSSPATTTSTTSADMPKNRQWDSVLQEVYYHLYNQETAASTSTDQQKLATENDNDNDDFWFQPIFAKRKKTKKPSSAQQQQQQQQHRRSFDIQEWLQTEKATTGGLLDKDRILLGQIYSHAHSVMEYGLGESTLMADYLGVTRYVGIDSDPEYVAKTRATLLKQHDNEDEEEGSNANDDVHDHFRFYFADIGETRAWGYPSKPWLPKNILHYELLPLIMEPIPFQVYLVDGRWRLACMLLCFLHASAMTNNNNLQQVFHQSSSSSSSQQQTQQQQQFLQLTFQIDETSQDHHHHQLHHDDHPMGDNNLNATITTSPDSPIVLIHDCHRYMAETEWARRVYKEADHLLQLIHHSGAKLCVYQRRNTTTDEQLFQLWLRFAHVVG</sequence>
<keyword evidence="4" id="KW-1185">Reference proteome</keyword>
<keyword evidence="2" id="KW-1133">Transmembrane helix</keyword>
<dbReference type="EMBL" id="CAICTM010001080">
    <property type="protein sequence ID" value="CAB9520196.1"/>
    <property type="molecule type" value="Genomic_DNA"/>
</dbReference>
<feature type="region of interest" description="Disordered" evidence="1">
    <location>
        <begin position="110"/>
        <end position="131"/>
    </location>
</feature>
<feature type="compositionally biased region" description="Low complexity" evidence="1">
    <location>
        <begin position="114"/>
        <end position="126"/>
    </location>
</feature>
<reference evidence="3" key="1">
    <citation type="submission" date="2020-06" db="EMBL/GenBank/DDBJ databases">
        <authorList>
            <consortium name="Plant Systems Biology data submission"/>
        </authorList>
    </citation>
    <scope>NUCLEOTIDE SEQUENCE</scope>
    <source>
        <strain evidence="3">D6</strain>
    </source>
</reference>
<evidence type="ECO:0000256" key="1">
    <source>
        <dbReference type="SAM" id="MobiDB-lite"/>
    </source>
</evidence>
<dbReference type="InterPro" id="IPR029063">
    <property type="entry name" value="SAM-dependent_MTases_sf"/>
</dbReference>
<feature type="region of interest" description="Disordered" evidence="1">
    <location>
        <begin position="184"/>
        <end position="203"/>
    </location>
</feature>
<name>A0A9N8HNG2_9STRA</name>